<evidence type="ECO:0000256" key="4">
    <source>
        <dbReference type="ARBA" id="ARBA00022881"/>
    </source>
</evidence>
<dbReference type="GO" id="GO:0009432">
    <property type="term" value="P:SOS response"/>
    <property type="evidence" value="ECO:0007669"/>
    <property type="project" value="UniProtKB-UniRule"/>
</dbReference>
<sequence>MVDLQQKLKLLPDEPGVYIMKNDKNEIIYVGKAVSLKNRVRQYFQNSKNHPPKVRAMVNNIADFEYIITDSELEALILECNLIKENRPKYNILLRDDKNYPYIRITSEKYPRIMFTRKVVKDGSKYYGPYSSAYAVRETIDVIRKMFPIRSCNIDIEKKAGKIRECLYYHIGKCSAPCTGRISQEEYQKICEDVSMFLDGKQDKLIDMLKEEMKLAADNLDFERAARLRDQISAIEKLMEKQKVLKLDMGDVDVVALARNGNRTCVQVFFIRKGKLVDRDSHILKDTEEMEDGEIMAAFLKQYYSEVSFIPREVLLMCPTGEEELLSRWLSERRGSKVKVFVPKRGEKLDLVKMVKNNAEETLNKTIALSNSDKKKDRVVTDKASIELADALGLEKPPYRLEAYDISNIQGYESVASMVVFEDGRPKKSDYRRFKIKTVSGPDDYSSMQEVIIRRFEHSKREDDDKFAVLPDLILIDGGHGHVNAILEVLKDMKVDIPVCGMVKDDKHKTRGLIYMGGEVGLPITSRAFKLIARIQEEAHRFAITYHRVLRDKAVTKSILDDIIGIGEARKKALLSHFGSIEKIKNATLDELKKVKGMNSKTALSVYEYFHRQGVEKDKGD</sequence>
<dbReference type="Gene3D" id="3.30.420.340">
    <property type="entry name" value="UvrC, RNAse H endonuclease domain"/>
    <property type="match status" value="1"/>
</dbReference>
<dbReference type="PANTHER" id="PTHR30562">
    <property type="entry name" value="UVRC/OXIDOREDUCTASE"/>
    <property type="match status" value="1"/>
</dbReference>
<dbReference type="GO" id="GO:0009380">
    <property type="term" value="C:excinuclease repair complex"/>
    <property type="evidence" value="ECO:0007669"/>
    <property type="project" value="InterPro"/>
</dbReference>
<dbReference type="InterPro" id="IPR000305">
    <property type="entry name" value="GIY-YIG_endonuc"/>
</dbReference>
<evidence type="ECO:0000256" key="8">
    <source>
        <dbReference type="SAM" id="Coils"/>
    </source>
</evidence>
<dbReference type="InterPro" id="IPR038476">
    <property type="entry name" value="UvrC_RNase_H_dom_sf"/>
</dbReference>
<dbReference type="SMART" id="SM00465">
    <property type="entry name" value="GIYc"/>
    <property type="match status" value="1"/>
</dbReference>
<dbReference type="Gene3D" id="4.10.860.10">
    <property type="entry name" value="UVR domain"/>
    <property type="match status" value="1"/>
</dbReference>
<dbReference type="STRING" id="1121256.SAMN02746089_01769"/>
<dbReference type="PROSITE" id="PS50164">
    <property type="entry name" value="GIY_YIG"/>
    <property type="match status" value="1"/>
</dbReference>
<dbReference type="SUPFAM" id="SSF46600">
    <property type="entry name" value="C-terminal UvrC-binding domain of UvrB"/>
    <property type="match status" value="1"/>
</dbReference>
<dbReference type="Gene3D" id="3.40.1440.10">
    <property type="entry name" value="GIY-YIG endonuclease"/>
    <property type="match status" value="1"/>
</dbReference>
<feature type="domain" description="GIY-YIG" evidence="10">
    <location>
        <begin position="13"/>
        <end position="92"/>
    </location>
</feature>
<dbReference type="OrthoDB" id="9804933at2"/>
<dbReference type="InterPro" id="IPR004791">
    <property type="entry name" value="UvrC"/>
</dbReference>
<dbReference type="EMBL" id="FQVH01000019">
    <property type="protein sequence ID" value="SHF36230.1"/>
    <property type="molecule type" value="Genomic_DNA"/>
</dbReference>
<evidence type="ECO:0000256" key="7">
    <source>
        <dbReference type="HAMAP-Rule" id="MF_00203"/>
    </source>
</evidence>
<keyword evidence="8" id="KW-0175">Coiled coil</keyword>
<dbReference type="FunFam" id="3.40.1440.10:FF:000001">
    <property type="entry name" value="UvrABC system protein C"/>
    <property type="match status" value="1"/>
</dbReference>
<dbReference type="Pfam" id="PF14520">
    <property type="entry name" value="HHH_5"/>
    <property type="match status" value="1"/>
</dbReference>
<keyword evidence="6 7" id="KW-0742">SOS response</keyword>
<dbReference type="NCBIfam" id="NF001824">
    <property type="entry name" value="PRK00558.1-5"/>
    <property type="match status" value="1"/>
</dbReference>
<evidence type="ECO:0000256" key="6">
    <source>
        <dbReference type="ARBA" id="ARBA00023236"/>
    </source>
</evidence>
<dbReference type="InterPro" id="IPR035901">
    <property type="entry name" value="GIY-YIG_endonuc_sf"/>
</dbReference>
<dbReference type="InterPro" id="IPR047296">
    <property type="entry name" value="GIY-YIG_UvrC_Cho"/>
</dbReference>
<evidence type="ECO:0000313" key="13">
    <source>
        <dbReference type="Proteomes" id="UP000184088"/>
    </source>
</evidence>
<keyword evidence="3 7" id="KW-0228">DNA excision</keyword>
<dbReference type="Pfam" id="PF22920">
    <property type="entry name" value="UvrC_RNaseH"/>
    <property type="match status" value="1"/>
</dbReference>
<dbReference type="Proteomes" id="UP000184088">
    <property type="component" value="Unassembled WGS sequence"/>
</dbReference>
<dbReference type="Pfam" id="PF02151">
    <property type="entry name" value="UVR"/>
    <property type="match status" value="1"/>
</dbReference>
<evidence type="ECO:0000259" key="10">
    <source>
        <dbReference type="PROSITE" id="PS50164"/>
    </source>
</evidence>
<evidence type="ECO:0000313" key="12">
    <source>
        <dbReference type="EMBL" id="SHF36230.1"/>
    </source>
</evidence>
<evidence type="ECO:0000259" key="11">
    <source>
        <dbReference type="PROSITE" id="PS50165"/>
    </source>
</evidence>
<dbReference type="NCBIfam" id="TIGR00194">
    <property type="entry name" value="uvrC"/>
    <property type="match status" value="1"/>
</dbReference>
<comment type="subcellular location">
    <subcellularLocation>
        <location evidence="7">Cytoplasm</location>
    </subcellularLocation>
</comment>
<dbReference type="InterPro" id="IPR001162">
    <property type="entry name" value="UvrC_RNase_H_dom"/>
</dbReference>
<keyword evidence="2 7" id="KW-0227">DNA damage</keyword>
<evidence type="ECO:0000256" key="3">
    <source>
        <dbReference type="ARBA" id="ARBA00022769"/>
    </source>
</evidence>
<organism evidence="12 13">
    <name type="scientific">Caldanaerobius fijiensis DSM 17918</name>
    <dbReference type="NCBI Taxonomy" id="1121256"/>
    <lineage>
        <taxon>Bacteria</taxon>
        <taxon>Bacillati</taxon>
        <taxon>Bacillota</taxon>
        <taxon>Clostridia</taxon>
        <taxon>Thermoanaerobacterales</taxon>
        <taxon>Thermoanaerobacteraceae</taxon>
        <taxon>Caldanaerobius</taxon>
    </lineage>
</organism>
<dbReference type="Pfam" id="PF01541">
    <property type="entry name" value="GIY-YIG"/>
    <property type="match status" value="1"/>
</dbReference>
<dbReference type="RefSeq" id="WP_073344197.1">
    <property type="nucleotide sequence ID" value="NZ_FQVH01000019.1"/>
</dbReference>
<evidence type="ECO:0000256" key="1">
    <source>
        <dbReference type="ARBA" id="ARBA00022490"/>
    </source>
</evidence>
<feature type="coiled-coil region" evidence="8">
    <location>
        <begin position="206"/>
        <end position="245"/>
    </location>
</feature>
<dbReference type="SUPFAM" id="SSF47781">
    <property type="entry name" value="RuvA domain 2-like"/>
    <property type="match status" value="1"/>
</dbReference>
<dbReference type="InterPro" id="IPR010994">
    <property type="entry name" value="RuvA_2-like"/>
</dbReference>
<keyword evidence="13" id="KW-1185">Reference proteome</keyword>
<accession>A0A1M5B1C1</accession>
<feature type="domain" description="UVR" evidence="9">
    <location>
        <begin position="203"/>
        <end position="238"/>
    </location>
</feature>
<proteinExistence type="inferred from homology"/>
<dbReference type="GO" id="GO:0005737">
    <property type="term" value="C:cytoplasm"/>
    <property type="evidence" value="ECO:0007669"/>
    <property type="project" value="UniProtKB-SubCell"/>
</dbReference>
<comment type="similarity">
    <text evidence="7">Belongs to the UvrC family.</text>
</comment>
<dbReference type="PANTHER" id="PTHR30562:SF1">
    <property type="entry name" value="UVRABC SYSTEM PROTEIN C"/>
    <property type="match status" value="1"/>
</dbReference>
<gene>
    <name evidence="7" type="primary">uvrC</name>
    <name evidence="12" type="ORF">SAMN02746089_01769</name>
</gene>
<comment type="subunit">
    <text evidence="7">Interacts with UvrB in an incision complex.</text>
</comment>
<dbReference type="PROSITE" id="PS50151">
    <property type="entry name" value="UVR"/>
    <property type="match status" value="1"/>
</dbReference>
<evidence type="ECO:0000256" key="2">
    <source>
        <dbReference type="ARBA" id="ARBA00022763"/>
    </source>
</evidence>
<evidence type="ECO:0000256" key="5">
    <source>
        <dbReference type="ARBA" id="ARBA00023204"/>
    </source>
</evidence>
<feature type="domain" description="UvrC family homology region profile" evidence="11">
    <location>
        <begin position="254"/>
        <end position="490"/>
    </location>
</feature>
<dbReference type="PROSITE" id="PS50165">
    <property type="entry name" value="UVRC"/>
    <property type="match status" value="1"/>
</dbReference>
<dbReference type="CDD" id="cd10434">
    <property type="entry name" value="GIY-YIG_UvrC_Cho"/>
    <property type="match status" value="1"/>
</dbReference>
<reference evidence="12 13" key="1">
    <citation type="submission" date="2016-11" db="EMBL/GenBank/DDBJ databases">
        <authorList>
            <person name="Jaros S."/>
            <person name="Januszkiewicz K."/>
            <person name="Wedrychowicz H."/>
        </authorList>
    </citation>
    <scope>NUCLEOTIDE SEQUENCE [LARGE SCALE GENOMIC DNA]</scope>
    <source>
        <strain evidence="12 13">DSM 17918</strain>
    </source>
</reference>
<keyword evidence="5 7" id="KW-0234">DNA repair</keyword>
<name>A0A1M5B1C1_9THEO</name>
<evidence type="ECO:0000259" key="9">
    <source>
        <dbReference type="PROSITE" id="PS50151"/>
    </source>
</evidence>
<protein>
    <recommendedName>
        <fullName evidence="7">UvrABC system protein C</fullName>
        <shortName evidence="7">Protein UvrC</shortName>
    </recommendedName>
    <alternativeName>
        <fullName evidence="7">Excinuclease ABC subunit C</fullName>
    </alternativeName>
</protein>
<dbReference type="AlphaFoldDB" id="A0A1M5B1C1"/>
<dbReference type="HAMAP" id="MF_00203">
    <property type="entry name" value="UvrC"/>
    <property type="match status" value="1"/>
</dbReference>
<dbReference type="GO" id="GO:0003677">
    <property type="term" value="F:DNA binding"/>
    <property type="evidence" value="ECO:0007669"/>
    <property type="project" value="UniProtKB-UniRule"/>
</dbReference>
<dbReference type="GO" id="GO:0006289">
    <property type="term" value="P:nucleotide-excision repair"/>
    <property type="evidence" value="ECO:0007669"/>
    <property type="project" value="UniProtKB-UniRule"/>
</dbReference>
<dbReference type="InterPro" id="IPR001943">
    <property type="entry name" value="UVR_dom"/>
</dbReference>
<comment type="function">
    <text evidence="7">The UvrABC repair system catalyzes the recognition and processing of DNA lesions. UvrC both incises the 5' and 3' sides of the lesion. The N-terminal half is responsible for the 3' incision and the C-terminal half is responsible for the 5' incision.</text>
</comment>
<dbReference type="GO" id="GO:0009381">
    <property type="term" value="F:excinuclease ABC activity"/>
    <property type="evidence" value="ECO:0007669"/>
    <property type="project" value="UniProtKB-UniRule"/>
</dbReference>
<keyword evidence="1 7" id="KW-0963">Cytoplasm</keyword>
<dbReference type="InterPro" id="IPR036876">
    <property type="entry name" value="UVR_dom_sf"/>
</dbReference>
<dbReference type="Pfam" id="PF08459">
    <property type="entry name" value="UvrC_RNaseH_dom"/>
    <property type="match status" value="1"/>
</dbReference>
<dbReference type="Gene3D" id="1.10.150.20">
    <property type="entry name" value="5' to 3' exonuclease, C-terminal subdomain"/>
    <property type="match status" value="1"/>
</dbReference>
<dbReference type="InterPro" id="IPR050066">
    <property type="entry name" value="UvrABC_protein_C"/>
</dbReference>
<keyword evidence="4 7" id="KW-0267">Excision nuclease</keyword>
<dbReference type="SUPFAM" id="SSF82771">
    <property type="entry name" value="GIY-YIG endonuclease"/>
    <property type="match status" value="1"/>
</dbReference>